<evidence type="ECO:0000259" key="1">
    <source>
        <dbReference type="PROSITE" id="PS51737"/>
    </source>
</evidence>
<dbReference type="InterPro" id="IPR038109">
    <property type="entry name" value="DNA_bind_recomb_sf"/>
</dbReference>
<dbReference type="Gene3D" id="3.40.50.1390">
    <property type="entry name" value="Resolvase, N-terminal catalytic domain"/>
    <property type="match status" value="1"/>
</dbReference>
<dbReference type="EMBL" id="AM236080">
    <property type="protein sequence ID" value="CAK09446.1"/>
    <property type="molecule type" value="Genomic_DNA"/>
</dbReference>
<dbReference type="PANTHER" id="PTHR30461">
    <property type="entry name" value="DNA-INVERTASE FROM LAMBDOID PROPHAGE"/>
    <property type="match status" value="1"/>
</dbReference>
<dbReference type="CDD" id="cd00338">
    <property type="entry name" value="Ser_Recombinase"/>
    <property type="match status" value="1"/>
</dbReference>
<dbReference type="SUPFAM" id="SSF53041">
    <property type="entry name" value="Resolvase-like"/>
    <property type="match status" value="1"/>
</dbReference>
<proteinExistence type="predicted"/>
<dbReference type="eggNOG" id="COG1961">
    <property type="taxonomic scope" value="Bacteria"/>
</dbReference>
<dbReference type="EnsemblBacteria" id="CAK09446">
    <property type="protein sequence ID" value="CAK09446"/>
    <property type="gene ID" value="RL3956"/>
</dbReference>
<dbReference type="InterPro" id="IPR006119">
    <property type="entry name" value="Resolv_N"/>
</dbReference>
<reference evidence="2 3" key="1">
    <citation type="journal article" date="2006" name="Genome Biol.">
        <title>The genome of Rhizobium leguminosarum has recognizable core and accessory components.</title>
        <authorList>
            <person name="Young J.W."/>
            <person name="Crossman L.C."/>
            <person name="Johnston A.W.B."/>
            <person name="Thomson N.R."/>
            <person name="Ghazoui Z.F."/>
            <person name="Hull K.H."/>
            <person name="Wexler M."/>
            <person name="Curson A.R.J."/>
            <person name="Todd J.D."/>
            <person name="Poole P.S."/>
            <person name="Mauchline T.H."/>
            <person name="East A.K."/>
            <person name="Quail M.A."/>
            <person name="Churcher C."/>
            <person name="Arrowsmith C."/>
            <person name="Cherevach A."/>
            <person name="Chillingworth T."/>
            <person name="Clarke K."/>
            <person name="Cronin A."/>
            <person name="Davis P."/>
            <person name="Fraser A."/>
            <person name="Hance Z."/>
            <person name="Hauser H."/>
            <person name="Jagels K."/>
            <person name="Moule S."/>
            <person name="Mungall K."/>
            <person name="Norbertczak H."/>
            <person name="Rabbinowitsch E."/>
            <person name="Sanders M."/>
            <person name="Simmonds M."/>
            <person name="Whitehead S."/>
            <person name="Parkhill J."/>
        </authorList>
    </citation>
    <scope>NUCLEOTIDE SEQUENCE [LARGE SCALE GENOMIC DNA]</scope>
    <source>
        <strain evidence="3">DSM 114642 / LMG 32736 / 3841</strain>
    </source>
</reference>
<dbReference type="InterPro" id="IPR011109">
    <property type="entry name" value="DNA_bind_recombinase_dom"/>
</dbReference>
<dbReference type="InterPro" id="IPR036162">
    <property type="entry name" value="Resolvase-like_N_sf"/>
</dbReference>
<evidence type="ECO:0000313" key="2">
    <source>
        <dbReference type="EMBL" id="CAK09446.1"/>
    </source>
</evidence>
<accession>Q1MC85</accession>
<dbReference type="SMART" id="SM00857">
    <property type="entry name" value="Resolvase"/>
    <property type="match status" value="1"/>
</dbReference>
<dbReference type="GO" id="GO:0000150">
    <property type="term" value="F:DNA strand exchange activity"/>
    <property type="evidence" value="ECO:0007669"/>
    <property type="project" value="InterPro"/>
</dbReference>
<dbReference type="Pfam" id="PF07508">
    <property type="entry name" value="Recombinase"/>
    <property type="match status" value="1"/>
</dbReference>
<dbReference type="PANTHER" id="PTHR30461:SF23">
    <property type="entry name" value="DNA RECOMBINASE-RELATED"/>
    <property type="match status" value="1"/>
</dbReference>
<feature type="domain" description="Recombinase" evidence="1">
    <location>
        <begin position="151"/>
        <end position="288"/>
    </location>
</feature>
<dbReference type="GO" id="GO:0003677">
    <property type="term" value="F:DNA binding"/>
    <property type="evidence" value="ECO:0007669"/>
    <property type="project" value="InterPro"/>
</dbReference>
<evidence type="ECO:0000313" key="3">
    <source>
        <dbReference type="Proteomes" id="UP000006575"/>
    </source>
</evidence>
<protein>
    <submittedName>
        <fullName evidence="2">Site-specific DNA recombinase</fullName>
    </submittedName>
</protein>
<dbReference type="Pfam" id="PF00239">
    <property type="entry name" value="Resolvase"/>
    <property type="match status" value="1"/>
</dbReference>
<dbReference type="Gene3D" id="3.90.1750.20">
    <property type="entry name" value="Putative Large Serine Recombinase, Chain B, Domain 2"/>
    <property type="match status" value="1"/>
</dbReference>
<organism evidence="2 3">
    <name type="scientific">Rhizobium johnstonii (strain DSM 114642 / LMG 32736 / 3841)</name>
    <name type="common">Rhizobium leguminosarum bv. viciae</name>
    <dbReference type="NCBI Taxonomy" id="216596"/>
    <lineage>
        <taxon>Bacteria</taxon>
        <taxon>Pseudomonadati</taxon>
        <taxon>Pseudomonadota</taxon>
        <taxon>Alphaproteobacteria</taxon>
        <taxon>Hyphomicrobiales</taxon>
        <taxon>Rhizobiaceae</taxon>
        <taxon>Rhizobium/Agrobacterium group</taxon>
        <taxon>Rhizobium</taxon>
        <taxon>Rhizobium johnstonii</taxon>
    </lineage>
</organism>
<dbReference type="Proteomes" id="UP000006575">
    <property type="component" value="Chromosome"/>
</dbReference>
<dbReference type="InterPro" id="IPR025827">
    <property type="entry name" value="Zn_ribbon_recom_dom"/>
</dbReference>
<dbReference type="KEGG" id="rle:RL3956"/>
<dbReference type="InterPro" id="IPR050639">
    <property type="entry name" value="SSR_resolvase"/>
</dbReference>
<keyword evidence="3" id="KW-1185">Reference proteome</keyword>
<name>Q1MC85_RHIJ3</name>
<sequence>MKRAVIYARYSTDLQNDKSVEDQFSLCRDFAARLGADVVKQFSDRAKSGASMFGRPGLADMMTAAERGDFEILITESTDRVSRDIADLAHVHKVLKFRNIEMQCVNGGLMDTVQIGMYGIVGQMQREEGARKVKRGMTGVVRSGRNPGGKAYGYRPIDGRKGELEIVEEEACIIRRIFDMYAAGYSARLIAAALNKEGVPAPRGQQWNASTINGNGIRGNGILRNPLYVGQLVWNRVHMVKDPSTGRRVSRPNERSAVETVDAGHLRIITDDLFQEVKVRKDERTGTQAHTHPKSKRLLSGLLRCSACGGSLSTIGADRSGPRVQCSTNKESASCPNGARYYVEKIERDVVDRLRGMFATTTYIDAYVEEYKAESKRLATERRNSRGTKEAALVNVQEQIARVLEQVAKGTIDDDDVSSIMAKLKAERSLLKAELAAQEPPTNVIEIKPKALTKFPEDVESLADILKERGAEPTMEMAKAFREVISRIIVHPRKPGGAYNYEIKGWLSAITGPDLSSVLMVAEEGFEPPTQGL</sequence>
<dbReference type="HOGENOM" id="CLU_010686_18_13_5"/>
<dbReference type="AlphaFoldDB" id="Q1MC85"/>
<gene>
    <name evidence="2" type="ordered locus">RL3956</name>
</gene>
<dbReference type="Pfam" id="PF13408">
    <property type="entry name" value="Zn_ribbon_recom"/>
    <property type="match status" value="1"/>
</dbReference>
<dbReference type="PROSITE" id="PS51737">
    <property type="entry name" value="RECOMBINASE_DNA_BIND"/>
    <property type="match status" value="1"/>
</dbReference>